<gene>
    <name evidence="7" type="ORF">RF55_17067</name>
</gene>
<dbReference type="InterPro" id="IPR052035">
    <property type="entry name" value="ZnF_BED_domain_contain"/>
</dbReference>
<dbReference type="PaxDb" id="67767-A0A0J7K3R1"/>
<dbReference type="AlphaFoldDB" id="A0A0J7K3R1"/>
<keyword evidence="3" id="KW-0863">Zinc-finger</keyword>
<evidence type="ECO:0000313" key="8">
    <source>
        <dbReference type="Proteomes" id="UP000036403"/>
    </source>
</evidence>
<comment type="subcellular location">
    <subcellularLocation>
        <location evidence="1">Nucleus</location>
    </subcellularLocation>
</comment>
<dbReference type="GO" id="GO:0005634">
    <property type="term" value="C:nucleus"/>
    <property type="evidence" value="ECO:0007669"/>
    <property type="project" value="UniProtKB-SubCell"/>
</dbReference>
<evidence type="ECO:0000256" key="2">
    <source>
        <dbReference type="ARBA" id="ARBA00022723"/>
    </source>
</evidence>
<dbReference type="GO" id="GO:0008270">
    <property type="term" value="F:zinc ion binding"/>
    <property type="evidence" value="ECO:0007669"/>
    <property type="project" value="UniProtKB-KW"/>
</dbReference>
<comment type="caution">
    <text evidence="7">The sequence shown here is derived from an EMBL/GenBank/DDBJ whole genome shotgun (WGS) entry which is preliminary data.</text>
</comment>
<dbReference type="Pfam" id="PF04937">
    <property type="entry name" value="DUF659"/>
    <property type="match status" value="1"/>
</dbReference>
<reference evidence="7 8" key="1">
    <citation type="submission" date="2015-04" db="EMBL/GenBank/DDBJ databases">
        <title>Lasius niger genome sequencing.</title>
        <authorList>
            <person name="Konorov E.A."/>
            <person name="Nikitin M.A."/>
            <person name="Kirill M.V."/>
            <person name="Chang P."/>
        </authorList>
    </citation>
    <scope>NUCLEOTIDE SEQUENCE [LARGE SCALE GENOMIC DNA]</scope>
    <source>
        <tissue evidence="7">Whole</tissue>
    </source>
</reference>
<keyword evidence="2" id="KW-0479">Metal-binding</keyword>
<dbReference type="EMBL" id="LBMM01015419">
    <property type="protein sequence ID" value="KMQ84816.1"/>
    <property type="molecule type" value="Genomic_DNA"/>
</dbReference>
<dbReference type="InterPro" id="IPR012337">
    <property type="entry name" value="RNaseH-like_sf"/>
</dbReference>
<feature type="domain" description="DUF659" evidence="6">
    <location>
        <begin position="45"/>
        <end position="195"/>
    </location>
</feature>
<dbReference type="STRING" id="67767.A0A0J7K3R1"/>
<name>A0A0J7K3R1_LASNI</name>
<dbReference type="Proteomes" id="UP000036403">
    <property type="component" value="Unassembled WGS sequence"/>
</dbReference>
<sequence length="292" mass="33092">MSNLKHVGGGRHKDAVWACFESCSIDNVNKQRCIACGTLVSYEPPNRKQLSGNLLNKIHDELMDTMQTELKGKTVTLMQDGWSDIHNTPIIANVLSTGELSYFLSAIDSGSNKKSADYCLQLAKEAIEKAATKFNCKVQSFVSDNEKKMVLMRTKLSELYNGEKFISYGCASHYLNLVGEEIFKIKNIKGLVTNILEIQKYFKNHHCAGAWLRNCEGSCKPQLPGDTRWNSQVKCLDTFIRNRQFYLQIADEHEKEIDDKIARIINNVVIYKEAKSLHSQLIHIANALDKKK</sequence>
<dbReference type="PANTHER" id="PTHR46481:SF10">
    <property type="entry name" value="ZINC FINGER BED DOMAIN-CONTAINING PROTEIN 39"/>
    <property type="match status" value="1"/>
</dbReference>
<evidence type="ECO:0000313" key="7">
    <source>
        <dbReference type="EMBL" id="KMQ84816.1"/>
    </source>
</evidence>
<keyword evidence="4" id="KW-0862">Zinc</keyword>
<dbReference type="SUPFAM" id="SSF53098">
    <property type="entry name" value="Ribonuclease H-like"/>
    <property type="match status" value="1"/>
</dbReference>
<proteinExistence type="predicted"/>
<dbReference type="InterPro" id="IPR007021">
    <property type="entry name" value="DUF659"/>
</dbReference>
<evidence type="ECO:0000256" key="4">
    <source>
        <dbReference type="ARBA" id="ARBA00022833"/>
    </source>
</evidence>
<evidence type="ECO:0000259" key="6">
    <source>
        <dbReference type="Pfam" id="PF04937"/>
    </source>
</evidence>
<organism evidence="7 8">
    <name type="scientific">Lasius niger</name>
    <name type="common">Black garden ant</name>
    <dbReference type="NCBI Taxonomy" id="67767"/>
    <lineage>
        <taxon>Eukaryota</taxon>
        <taxon>Metazoa</taxon>
        <taxon>Ecdysozoa</taxon>
        <taxon>Arthropoda</taxon>
        <taxon>Hexapoda</taxon>
        <taxon>Insecta</taxon>
        <taxon>Pterygota</taxon>
        <taxon>Neoptera</taxon>
        <taxon>Endopterygota</taxon>
        <taxon>Hymenoptera</taxon>
        <taxon>Apocrita</taxon>
        <taxon>Aculeata</taxon>
        <taxon>Formicoidea</taxon>
        <taxon>Formicidae</taxon>
        <taxon>Formicinae</taxon>
        <taxon>Lasius</taxon>
        <taxon>Lasius</taxon>
    </lineage>
</organism>
<evidence type="ECO:0000256" key="5">
    <source>
        <dbReference type="ARBA" id="ARBA00023242"/>
    </source>
</evidence>
<keyword evidence="5" id="KW-0539">Nucleus</keyword>
<accession>A0A0J7K3R1</accession>
<dbReference type="OrthoDB" id="6615327at2759"/>
<evidence type="ECO:0000256" key="3">
    <source>
        <dbReference type="ARBA" id="ARBA00022771"/>
    </source>
</evidence>
<keyword evidence="8" id="KW-1185">Reference proteome</keyword>
<protein>
    <recommendedName>
        <fullName evidence="6">DUF659 domain-containing protein</fullName>
    </recommendedName>
</protein>
<dbReference type="PANTHER" id="PTHR46481">
    <property type="entry name" value="ZINC FINGER BED DOMAIN-CONTAINING PROTEIN 4"/>
    <property type="match status" value="1"/>
</dbReference>
<evidence type="ECO:0000256" key="1">
    <source>
        <dbReference type="ARBA" id="ARBA00004123"/>
    </source>
</evidence>